<dbReference type="InterPro" id="IPR025736">
    <property type="entry name" value="PucR_C-HTH_dom"/>
</dbReference>
<organism evidence="3 4">
    <name type="scientific">Acetomicrobium mobile (strain ATCC BAA-54 / DSM 13181 / JCM 12221 / NGA)</name>
    <name type="common">Anaerobaculum mobile</name>
    <dbReference type="NCBI Taxonomy" id="891968"/>
    <lineage>
        <taxon>Bacteria</taxon>
        <taxon>Thermotogati</taxon>
        <taxon>Synergistota</taxon>
        <taxon>Synergistia</taxon>
        <taxon>Synergistales</taxon>
        <taxon>Acetomicrobiaceae</taxon>
        <taxon>Acetomicrobium</taxon>
    </lineage>
</organism>
<sequence>MKVADLFKKDLFQDFKLVAGSDGLNKDITAVSVMDTPDGYQWMRGGEFLLSSGFVFKQEPEIFINFLSNISNKDIAALGIKFDRFLPKLPRDAINMADKFSLPLIEIPVSYRWSDIIDVIYHQLIQEGQQNSSEDKDVSGTLFSQKRVDVYKLLSSLSAELQRKVVVKAPQLGLCHVFCPCNAVIETNESTESASALLFQTGSSDEQVSQRGPLHICIKTTKTAPIKRIAIFSISQDTPIELGIVLTSGEQTPSKRQENLMIRAISMLQALALEAALVSNEAMAKRERFLENVCLGFYDSSAIITERAQELRIKLTFPSLVMLEVSASGNDPRLWTPFPALSFRRENHWVIIADAKEVKKEKLQALAKEKDLWFLVSSNANNPLEIHRSYKEVKQVLQWVKNFDTPLPPGVYHSYESNLYAVLSNLGKLPESESLWKRYWKPLLDIKTGRHAVTALQLMNSLIKCDFNAKLTAKDLHLHYNTVRNYLSELEDLLHVDFMNSHHRLALVLAYFVDHFCKNLHNDG</sequence>
<dbReference type="STRING" id="891968.Anamo_1248"/>
<dbReference type="Pfam" id="PF07905">
    <property type="entry name" value="PucR"/>
    <property type="match status" value="1"/>
</dbReference>
<dbReference type="Gene3D" id="1.10.10.2840">
    <property type="entry name" value="PucR C-terminal helix-turn-helix domain"/>
    <property type="match status" value="1"/>
</dbReference>
<evidence type="ECO:0000313" key="3">
    <source>
        <dbReference type="EMBL" id="AFM21861.1"/>
    </source>
</evidence>
<dbReference type="HOGENOM" id="CLU_017436_3_0_0"/>
<proteinExistence type="predicted"/>
<gene>
    <name evidence="3" type="ordered locus">Anamo_1248</name>
</gene>
<dbReference type="eggNOG" id="COG3835">
    <property type="taxonomic scope" value="Bacteria"/>
</dbReference>
<evidence type="ECO:0000259" key="1">
    <source>
        <dbReference type="Pfam" id="PF07905"/>
    </source>
</evidence>
<feature type="domain" description="PucR C-terminal helix-turn-helix" evidence="2">
    <location>
        <begin position="459"/>
        <end position="510"/>
    </location>
</feature>
<evidence type="ECO:0000259" key="2">
    <source>
        <dbReference type="Pfam" id="PF13556"/>
    </source>
</evidence>
<dbReference type="EMBL" id="CP003198">
    <property type="protein sequence ID" value="AFM21861.1"/>
    <property type="molecule type" value="Genomic_DNA"/>
</dbReference>
<dbReference type="InterPro" id="IPR042070">
    <property type="entry name" value="PucR_C-HTH_sf"/>
</dbReference>
<dbReference type="Proteomes" id="UP000006061">
    <property type="component" value="Chromosome"/>
</dbReference>
<dbReference type="KEGG" id="amo:Anamo_1248"/>
<reference evidence="4" key="1">
    <citation type="journal article" date="2013" name="Stand. Genomic Sci.">
        <title>Complete genome sequence of the moderate thermophile Anaerobaculum mobile type strain (NGA(T)).</title>
        <authorList>
            <person name="Mavromatis K."/>
            <person name="Stackebrandt E."/>
            <person name="Held B."/>
            <person name="Lapidus A."/>
            <person name="Nolan M."/>
            <person name="Lucas S."/>
            <person name="Hammon N."/>
            <person name="Deshpande S."/>
            <person name="Cheng J.F."/>
            <person name="Tapia R."/>
            <person name="Goodwin L.A."/>
            <person name="Pitluck S."/>
            <person name="Liolios K."/>
            <person name="Pagani I."/>
            <person name="Ivanova N."/>
            <person name="Mikhailova N."/>
            <person name="Huntemann M."/>
            <person name="Pati A."/>
            <person name="Chen A."/>
            <person name="Palaniappan K."/>
            <person name="Land M."/>
            <person name="Rohde M."/>
            <person name="Spring S."/>
            <person name="Goker M."/>
            <person name="Woyke T."/>
            <person name="Detter J.C."/>
            <person name="Bristow J."/>
            <person name="Eisen J.A."/>
            <person name="Markowitz V."/>
            <person name="Hugenholtz P."/>
            <person name="Klenk H.P."/>
            <person name="Kyrpides N.C."/>
        </authorList>
    </citation>
    <scope>NUCLEOTIDE SEQUENCE</scope>
    <source>
        <strain evidence="4">ATCC BAA-54 / DSM 13181 / NGA</strain>
    </source>
</reference>
<accession>I4BX54</accession>
<dbReference type="PANTHER" id="PTHR33744">
    <property type="entry name" value="CARBOHYDRATE DIACID REGULATOR"/>
    <property type="match status" value="1"/>
</dbReference>
<dbReference type="InterPro" id="IPR051448">
    <property type="entry name" value="CdaR-like_regulators"/>
</dbReference>
<protein>
    <submittedName>
        <fullName evidence="3">Sugar diacid utilization regulator</fullName>
    </submittedName>
</protein>
<dbReference type="Pfam" id="PF13556">
    <property type="entry name" value="HTH_30"/>
    <property type="match status" value="1"/>
</dbReference>
<name>I4BX54_ACEMN</name>
<dbReference type="AlphaFoldDB" id="I4BX54"/>
<dbReference type="InterPro" id="IPR012914">
    <property type="entry name" value="PucR_dom"/>
</dbReference>
<evidence type="ECO:0000313" key="4">
    <source>
        <dbReference type="Proteomes" id="UP000006061"/>
    </source>
</evidence>
<feature type="domain" description="Purine catabolism PurC-like" evidence="1">
    <location>
        <begin position="5"/>
        <end position="123"/>
    </location>
</feature>
<keyword evidence="4" id="KW-1185">Reference proteome</keyword>